<dbReference type="InterPro" id="IPR014001">
    <property type="entry name" value="Helicase_ATP-bd"/>
</dbReference>
<comment type="catalytic activity">
    <reaction evidence="4">
        <text>Couples ATP hydrolysis with the unwinding of duplex DNA by translocating in the 3'-5' direction.</text>
        <dbReference type="EC" id="5.6.2.4"/>
    </reaction>
</comment>
<evidence type="ECO:0000256" key="1">
    <source>
        <dbReference type="ARBA" id="ARBA00005446"/>
    </source>
</evidence>
<evidence type="ECO:0000313" key="7">
    <source>
        <dbReference type="EMBL" id="KAK2560778.1"/>
    </source>
</evidence>
<evidence type="ECO:0000256" key="5">
    <source>
        <dbReference type="ARBA" id="ARBA00034808"/>
    </source>
</evidence>
<feature type="domain" description="Helicase ATP-binding" evidence="6">
    <location>
        <begin position="44"/>
        <end position="226"/>
    </location>
</feature>
<organism evidence="7 8">
    <name type="scientific">Acropora cervicornis</name>
    <name type="common">Staghorn coral</name>
    <dbReference type="NCBI Taxonomy" id="6130"/>
    <lineage>
        <taxon>Eukaryota</taxon>
        <taxon>Metazoa</taxon>
        <taxon>Cnidaria</taxon>
        <taxon>Anthozoa</taxon>
        <taxon>Hexacorallia</taxon>
        <taxon>Scleractinia</taxon>
        <taxon>Astrocoeniina</taxon>
        <taxon>Acroporidae</taxon>
        <taxon>Acropora</taxon>
    </lineage>
</organism>
<dbReference type="SMART" id="SM00487">
    <property type="entry name" value="DEXDc"/>
    <property type="match status" value="1"/>
</dbReference>
<evidence type="ECO:0000259" key="6">
    <source>
        <dbReference type="PROSITE" id="PS51192"/>
    </source>
</evidence>
<dbReference type="EMBL" id="JARQWQ010000035">
    <property type="protein sequence ID" value="KAK2560778.1"/>
    <property type="molecule type" value="Genomic_DNA"/>
</dbReference>
<comment type="similarity">
    <text evidence="1">Belongs to the helicase family. RecQ subfamily.</text>
</comment>
<dbReference type="InterPro" id="IPR011545">
    <property type="entry name" value="DEAD/DEAH_box_helicase_dom"/>
</dbReference>
<accession>A0AAD9V4C0</accession>
<keyword evidence="7" id="KW-0547">Nucleotide-binding</keyword>
<keyword evidence="7" id="KW-0347">Helicase</keyword>
<dbReference type="Proteomes" id="UP001249851">
    <property type="component" value="Unassembled WGS sequence"/>
</dbReference>
<protein>
    <recommendedName>
        <fullName evidence="5">DNA 3'-5' helicase</fullName>
        <ecNumber evidence="5">5.6.2.4</ecNumber>
    </recommendedName>
</protein>
<evidence type="ECO:0000313" key="8">
    <source>
        <dbReference type="Proteomes" id="UP001249851"/>
    </source>
</evidence>
<dbReference type="GO" id="GO:0005737">
    <property type="term" value="C:cytoplasm"/>
    <property type="evidence" value="ECO:0007669"/>
    <property type="project" value="TreeGrafter"/>
</dbReference>
<name>A0AAD9V4C0_ACRCE</name>
<dbReference type="EC" id="5.6.2.4" evidence="5"/>
<dbReference type="AlphaFoldDB" id="A0AAD9V4C0"/>
<keyword evidence="2" id="KW-0238">DNA-binding</keyword>
<dbReference type="Pfam" id="PF00270">
    <property type="entry name" value="DEAD"/>
    <property type="match status" value="1"/>
</dbReference>
<proteinExistence type="inferred from homology"/>
<evidence type="ECO:0000256" key="4">
    <source>
        <dbReference type="ARBA" id="ARBA00034617"/>
    </source>
</evidence>
<keyword evidence="7" id="KW-0378">Hydrolase</keyword>
<dbReference type="GO" id="GO:0005524">
    <property type="term" value="F:ATP binding"/>
    <property type="evidence" value="ECO:0007669"/>
    <property type="project" value="InterPro"/>
</dbReference>
<keyword evidence="3" id="KW-0413">Isomerase</keyword>
<dbReference type="InterPro" id="IPR027417">
    <property type="entry name" value="P-loop_NTPase"/>
</dbReference>
<evidence type="ECO:0000256" key="2">
    <source>
        <dbReference type="ARBA" id="ARBA00023125"/>
    </source>
</evidence>
<reference evidence="7" key="2">
    <citation type="journal article" date="2023" name="Science">
        <title>Genomic signatures of disease resistance in endangered staghorn corals.</title>
        <authorList>
            <person name="Vollmer S.V."/>
            <person name="Selwyn J.D."/>
            <person name="Despard B.A."/>
            <person name="Roesel C.L."/>
        </authorList>
    </citation>
    <scope>NUCLEOTIDE SEQUENCE</scope>
    <source>
        <strain evidence="7">K2</strain>
    </source>
</reference>
<dbReference type="GO" id="GO:0000724">
    <property type="term" value="P:double-strand break repair via homologous recombination"/>
    <property type="evidence" value="ECO:0007669"/>
    <property type="project" value="TreeGrafter"/>
</dbReference>
<dbReference type="GO" id="GO:0003677">
    <property type="term" value="F:DNA binding"/>
    <property type="evidence" value="ECO:0007669"/>
    <property type="project" value="UniProtKB-KW"/>
</dbReference>
<evidence type="ECO:0000256" key="3">
    <source>
        <dbReference type="ARBA" id="ARBA00023235"/>
    </source>
</evidence>
<gene>
    <name evidence="7" type="ORF">P5673_016569</name>
</gene>
<dbReference type="PANTHER" id="PTHR13710:SF105">
    <property type="entry name" value="ATP-DEPENDENT DNA HELICASE Q1"/>
    <property type="match status" value="1"/>
</dbReference>
<keyword evidence="8" id="KW-1185">Reference proteome</keyword>
<dbReference type="GO" id="GO:0043138">
    <property type="term" value="F:3'-5' DNA helicase activity"/>
    <property type="evidence" value="ECO:0007669"/>
    <property type="project" value="UniProtKB-EC"/>
</dbReference>
<dbReference type="GO" id="GO:0009378">
    <property type="term" value="F:four-way junction helicase activity"/>
    <property type="evidence" value="ECO:0007669"/>
    <property type="project" value="TreeGrafter"/>
</dbReference>
<dbReference type="Gene3D" id="3.40.50.300">
    <property type="entry name" value="P-loop containing nucleotide triphosphate hydrolases"/>
    <property type="match status" value="1"/>
</dbReference>
<dbReference type="PROSITE" id="PS51192">
    <property type="entry name" value="HELICASE_ATP_BIND_1"/>
    <property type="match status" value="1"/>
</dbReference>
<sequence length="228" mass="25562">MARSATCFSSDSDVLVEEQAVNFALQVIGRENVTLKEKQMQILRTVIVEKKDVLVVLPTGFGKSLVYRLMAPFADFVETGFRSTENISIVLVVSPLNALIRDQVTKLRECGLKACILKGDCTALEGEGDDGERVSISEPPENLKNFQLIYAHPEALVEDKAVMQLLKTKEFQRRVRAIVVDEAHLVVKWYVNCQVLFTGRPLYCTAVPLDNSTSYFCNFSHSRLQMLA</sequence>
<reference evidence="7" key="1">
    <citation type="journal article" date="2023" name="G3 (Bethesda)">
        <title>Whole genome assembly and annotation of the endangered Caribbean coral Acropora cervicornis.</title>
        <authorList>
            <person name="Selwyn J.D."/>
            <person name="Vollmer S.V."/>
        </authorList>
    </citation>
    <scope>NUCLEOTIDE SEQUENCE</scope>
    <source>
        <strain evidence="7">K2</strain>
    </source>
</reference>
<keyword evidence="7" id="KW-0067">ATP-binding</keyword>
<dbReference type="GO" id="GO:0005694">
    <property type="term" value="C:chromosome"/>
    <property type="evidence" value="ECO:0007669"/>
    <property type="project" value="TreeGrafter"/>
</dbReference>
<comment type="caution">
    <text evidence="7">The sequence shown here is derived from an EMBL/GenBank/DDBJ whole genome shotgun (WGS) entry which is preliminary data.</text>
</comment>
<dbReference type="SUPFAM" id="SSF52540">
    <property type="entry name" value="P-loop containing nucleoside triphosphate hydrolases"/>
    <property type="match status" value="1"/>
</dbReference>
<dbReference type="PANTHER" id="PTHR13710">
    <property type="entry name" value="DNA HELICASE RECQ FAMILY MEMBER"/>
    <property type="match status" value="1"/>
</dbReference>